<evidence type="ECO:0000313" key="3">
    <source>
        <dbReference type="EMBL" id="OEO29177.1"/>
    </source>
</evidence>
<evidence type="ECO:0000259" key="2">
    <source>
        <dbReference type="Pfam" id="PF09992"/>
    </source>
</evidence>
<organism evidence="3 4">
    <name type="scientific">Devosia insulae DS-56</name>
    <dbReference type="NCBI Taxonomy" id="1116389"/>
    <lineage>
        <taxon>Bacteria</taxon>
        <taxon>Pseudomonadati</taxon>
        <taxon>Pseudomonadota</taxon>
        <taxon>Alphaproteobacteria</taxon>
        <taxon>Hyphomicrobiales</taxon>
        <taxon>Devosiaceae</taxon>
        <taxon>Devosia</taxon>
    </lineage>
</organism>
<feature type="domain" description="Phosphodiester glycosidase" evidence="2">
    <location>
        <begin position="80"/>
        <end position="238"/>
    </location>
</feature>
<evidence type="ECO:0000256" key="1">
    <source>
        <dbReference type="SAM" id="SignalP"/>
    </source>
</evidence>
<dbReference type="RefSeq" id="WP_069911541.1">
    <property type="nucleotide sequence ID" value="NZ_LAJE02000317.1"/>
</dbReference>
<keyword evidence="1" id="KW-0732">Signal</keyword>
<comment type="caution">
    <text evidence="3">The sequence shown here is derived from an EMBL/GenBank/DDBJ whole genome shotgun (WGS) entry which is preliminary data.</text>
</comment>
<dbReference type="OrthoDB" id="5515706at2"/>
<accession>A0A1E5XKQ6</accession>
<evidence type="ECO:0000313" key="4">
    <source>
        <dbReference type="Proteomes" id="UP000095463"/>
    </source>
</evidence>
<proteinExistence type="predicted"/>
<sequence length="257" mass="27250">MNSRDSLPLAALALALLLGTPAHAAPAETRCAPTEFEGARYTVCRAAPAELELHWRDADEQPYRRFDALATALAADGRTLQFAVNAGMYDTEFRPIGLYVEAGEKLVKLNTSEAAPGTKPIPNFYKKPNGVFFIVGETAAITTTEDYLAAAPAARLATQSGPMLVIGGELHPALIPGSTDRTRRSGVGVCGEGEVIVAVSDGGVNFHDFARLFRDSLGCDNALFLDGGRGVGLYDPELGRNDVSWHGGYGPMLGVVK</sequence>
<feature type="signal peptide" evidence="1">
    <location>
        <begin position="1"/>
        <end position="24"/>
    </location>
</feature>
<gene>
    <name evidence="3" type="ORF">VW23_026780</name>
</gene>
<protein>
    <recommendedName>
        <fullName evidence="2">Phosphodiester glycosidase domain-containing protein</fullName>
    </recommendedName>
</protein>
<dbReference type="Proteomes" id="UP000095463">
    <property type="component" value="Unassembled WGS sequence"/>
</dbReference>
<dbReference type="InterPro" id="IPR018711">
    <property type="entry name" value="NAGPA"/>
</dbReference>
<dbReference type="EMBL" id="LAJE02000317">
    <property type="protein sequence ID" value="OEO29177.1"/>
    <property type="molecule type" value="Genomic_DNA"/>
</dbReference>
<dbReference type="AlphaFoldDB" id="A0A1E5XKQ6"/>
<keyword evidence="4" id="KW-1185">Reference proteome</keyword>
<feature type="chain" id="PRO_5009190337" description="Phosphodiester glycosidase domain-containing protein" evidence="1">
    <location>
        <begin position="25"/>
        <end position="257"/>
    </location>
</feature>
<dbReference type="Pfam" id="PF09992">
    <property type="entry name" value="NAGPA"/>
    <property type="match status" value="1"/>
</dbReference>
<reference evidence="3 4" key="1">
    <citation type="journal article" date="2015" name="Genome Announc.">
        <title>Genome Assemblies of Three Soil-Associated Devosia species: D. insulae, D. limi, and D. soli.</title>
        <authorList>
            <person name="Hassan Y.I."/>
            <person name="Lepp D."/>
            <person name="Zhou T."/>
        </authorList>
    </citation>
    <scope>NUCLEOTIDE SEQUENCE [LARGE SCALE GENOMIC DNA]</scope>
    <source>
        <strain evidence="3 4">DS-56</strain>
    </source>
</reference>
<name>A0A1E5XKQ6_9HYPH</name>